<dbReference type="InterPro" id="IPR013216">
    <property type="entry name" value="Methyltransf_11"/>
</dbReference>
<evidence type="ECO:0000313" key="2">
    <source>
        <dbReference type="EMBL" id="BDV41758.1"/>
    </source>
</evidence>
<dbReference type="Gene3D" id="3.40.50.150">
    <property type="entry name" value="Vaccinia Virus protein VP39"/>
    <property type="match status" value="1"/>
</dbReference>
<dbReference type="RefSeq" id="WP_282001780.1">
    <property type="nucleotide sequence ID" value="NZ_AP027151.1"/>
</dbReference>
<accession>A0ABM8EH90</accession>
<evidence type="ECO:0000313" key="3">
    <source>
        <dbReference type="Proteomes" id="UP001317705"/>
    </source>
</evidence>
<dbReference type="EMBL" id="AP027151">
    <property type="protein sequence ID" value="BDV41758.1"/>
    <property type="molecule type" value="Genomic_DNA"/>
</dbReference>
<reference evidence="2 3" key="1">
    <citation type="submission" date="2022-12" db="EMBL/GenBank/DDBJ databases">
        <title>Polyphasic characterization of Geotalea uranireducens NIT-SL11 newly isolated from a complex of sewage sludge and microbially reduced graphene oxide.</title>
        <authorList>
            <person name="Xie L."/>
            <person name="Yoshida N."/>
            <person name="Meng L."/>
        </authorList>
    </citation>
    <scope>NUCLEOTIDE SEQUENCE [LARGE SCALE GENOMIC DNA]</scope>
    <source>
        <strain evidence="2 3">NIT-SL11</strain>
    </source>
</reference>
<dbReference type="InterPro" id="IPR029063">
    <property type="entry name" value="SAM-dependent_MTases_sf"/>
</dbReference>
<feature type="domain" description="Methyltransferase type 11" evidence="1">
    <location>
        <begin position="76"/>
        <end position="122"/>
    </location>
</feature>
<keyword evidence="2" id="KW-0489">Methyltransferase</keyword>
<dbReference type="CDD" id="cd02440">
    <property type="entry name" value="AdoMet_MTases"/>
    <property type="match status" value="1"/>
</dbReference>
<evidence type="ECO:0000259" key="1">
    <source>
        <dbReference type="Pfam" id="PF08241"/>
    </source>
</evidence>
<protein>
    <submittedName>
        <fullName evidence="2">SAM-dependent methyltransferase</fullName>
    </submittedName>
</protein>
<dbReference type="GO" id="GO:0008168">
    <property type="term" value="F:methyltransferase activity"/>
    <property type="evidence" value="ECO:0007669"/>
    <property type="project" value="UniProtKB-KW"/>
</dbReference>
<organism evidence="2 3">
    <name type="scientific">Geotalea uraniireducens</name>
    <dbReference type="NCBI Taxonomy" id="351604"/>
    <lineage>
        <taxon>Bacteria</taxon>
        <taxon>Pseudomonadati</taxon>
        <taxon>Thermodesulfobacteriota</taxon>
        <taxon>Desulfuromonadia</taxon>
        <taxon>Geobacterales</taxon>
        <taxon>Geobacteraceae</taxon>
        <taxon>Geotalea</taxon>
    </lineage>
</organism>
<sequence>MGNQNFLKTTKLADVARWCVSQFVVSVAGSLPPGTAVLDAGAGECAYKDLFSHCTYKSIDLGIGDSSWDYRHLDYIAPLDNMPIDDECFDAVLCTQVLEHVSNPFDTVKEIYRVLKPGGQLFLTAPMSQGEHQIPYDYFRYTSYGLRHICELAGFQSVEVSPLGGMFLRWAYEVPRAMPDMPTSGIKSGKINLAGLLLAPVRIFILSIVRLVQMFLILVDPLDKDKVDPWGWKVVARK</sequence>
<keyword evidence="3" id="KW-1185">Reference proteome</keyword>
<gene>
    <name evidence="2" type="ORF">GURASL_06810</name>
</gene>
<dbReference type="Proteomes" id="UP001317705">
    <property type="component" value="Chromosome"/>
</dbReference>
<keyword evidence="2" id="KW-0808">Transferase</keyword>
<dbReference type="Pfam" id="PF08241">
    <property type="entry name" value="Methyltransf_11"/>
    <property type="match status" value="1"/>
</dbReference>
<name>A0ABM8EH90_9BACT</name>
<dbReference type="SUPFAM" id="SSF53335">
    <property type="entry name" value="S-adenosyl-L-methionine-dependent methyltransferases"/>
    <property type="match status" value="1"/>
</dbReference>
<proteinExistence type="predicted"/>
<dbReference type="GO" id="GO:0032259">
    <property type="term" value="P:methylation"/>
    <property type="evidence" value="ECO:0007669"/>
    <property type="project" value="UniProtKB-KW"/>
</dbReference>